<dbReference type="AlphaFoldDB" id="A0A371DVM0"/>
<reference evidence="1 2" key="1">
    <citation type="journal article" date="2018" name="Biotechnol. Biofuels">
        <title>Integrative visual omics of the white-rot fungus Polyporus brumalis exposes the biotechnological potential of its oxidative enzymes for delignifying raw plant biomass.</title>
        <authorList>
            <person name="Miyauchi S."/>
            <person name="Rancon A."/>
            <person name="Drula E."/>
            <person name="Hage H."/>
            <person name="Chaduli D."/>
            <person name="Favel A."/>
            <person name="Grisel S."/>
            <person name="Henrissat B."/>
            <person name="Herpoel-Gimbert I."/>
            <person name="Ruiz-Duenas F.J."/>
            <person name="Chevret D."/>
            <person name="Hainaut M."/>
            <person name="Lin J."/>
            <person name="Wang M."/>
            <person name="Pangilinan J."/>
            <person name="Lipzen A."/>
            <person name="Lesage-Meessen L."/>
            <person name="Navarro D."/>
            <person name="Riley R."/>
            <person name="Grigoriev I.V."/>
            <person name="Zhou S."/>
            <person name="Raouche S."/>
            <person name="Rosso M.N."/>
        </authorList>
    </citation>
    <scope>NUCLEOTIDE SEQUENCE [LARGE SCALE GENOMIC DNA]</scope>
    <source>
        <strain evidence="1 2">BRFM 1820</strain>
    </source>
</reference>
<proteinExistence type="predicted"/>
<protein>
    <submittedName>
        <fullName evidence="1">Uncharacterized protein</fullName>
    </submittedName>
</protein>
<organism evidence="1 2">
    <name type="scientific">Lentinus brumalis</name>
    <dbReference type="NCBI Taxonomy" id="2498619"/>
    <lineage>
        <taxon>Eukaryota</taxon>
        <taxon>Fungi</taxon>
        <taxon>Dikarya</taxon>
        <taxon>Basidiomycota</taxon>
        <taxon>Agaricomycotina</taxon>
        <taxon>Agaricomycetes</taxon>
        <taxon>Polyporales</taxon>
        <taxon>Polyporaceae</taxon>
        <taxon>Lentinus</taxon>
    </lineage>
</organism>
<sequence length="101" mass="10448">MSTGEACGAAASHSNRAICGGATGTYDLLTPAYSHHGCPLPHGPGLDAPCIQSRYLRSFGMTCAAMSVGLHSRIGVSIACRGMIRGDAMLECERANPLPKD</sequence>
<evidence type="ECO:0000313" key="2">
    <source>
        <dbReference type="Proteomes" id="UP000256964"/>
    </source>
</evidence>
<dbReference type="EMBL" id="KZ857380">
    <property type="protein sequence ID" value="RDX56587.1"/>
    <property type="molecule type" value="Genomic_DNA"/>
</dbReference>
<evidence type="ECO:0000313" key="1">
    <source>
        <dbReference type="EMBL" id="RDX56587.1"/>
    </source>
</evidence>
<name>A0A371DVM0_9APHY</name>
<dbReference type="Proteomes" id="UP000256964">
    <property type="component" value="Unassembled WGS sequence"/>
</dbReference>
<keyword evidence="2" id="KW-1185">Reference proteome</keyword>
<accession>A0A371DVM0</accession>
<gene>
    <name evidence="1" type="ORF">OH76DRAFT_399617</name>
</gene>